<dbReference type="Proteomes" id="UP000032702">
    <property type="component" value="Unassembled WGS sequence"/>
</dbReference>
<dbReference type="PATRIC" id="fig|378806.16.peg.6671"/>
<gene>
    <name evidence="7" type="ordered locus">STAUR_0535</name>
    <name evidence="8" type="ORF">STIAU_1671</name>
</gene>
<comment type="cofactor">
    <cofactor evidence="1">
        <name>[4Fe-4S] cluster</name>
        <dbReference type="ChEBI" id="CHEBI:49883"/>
    </cofactor>
</comment>
<dbReference type="Proteomes" id="UP000001351">
    <property type="component" value="Chromosome"/>
</dbReference>
<dbReference type="SFLD" id="SFLDG01082">
    <property type="entry name" value="B12-binding_domain_containing"/>
    <property type="match status" value="1"/>
</dbReference>
<dbReference type="RefSeq" id="WP_002613000.1">
    <property type="nucleotide sequence ID" value="NC_014623.1"/>
</dbReference>
<accession>Q095N1</accession>
<keyword evidence="4" id="KW-0408">Iron</keyword>
<dbReference type="PANTHER" id="PTHR43409">
    <property type="entry name" value="ANAEROBIC MAGNESIUM-PROTOPORPHYRIN IX MONOMETHYL ESTER CYCLASE-RELATED"/>
    <property type="match status" value="1"/>
</dbReference>
<dbReference type="OrthoDB" id="9804952at2"/>
<dbReference type="KEGG" id="sur:STAUR_0535"/>
<reference evidence="7 9" key="2">
    <citation type="journal article" date="2011" name="Mol. Biol. Evol.">
        <title>Comparative genomic analysis of fruiting body formation in Myxococcales.</title>
        <authorList>
            <person name="Huntley S."/>
            <person name="Hamann N."/>
            <person name="Wegener-Feldbrugge S."/>
            <person name="Treuner-Lange A."/>
            <person name="Kube M."/>
            <person name="Reinhardt R."/>
            <person name="Klages S."/>
            <person name="Muller R."/>
            <person name="Ronning C.M."/>
            <person name="Nierman W.C."/>
            <person name="Sogaard-Andersen L."/>
        </authorList>
    </citation>
    <scope>NUCLEOTIDE SEQUENCE [LARGE SCALE GENOMIC DNA]</scope>
    <source>
        <strain evidence="7 9">DW4/3-1</strain>
    </source>
</reference>
<evidence type="ECO:0000313" key="8">
    <source>
        <dbReference type="EMBL" id="EAU67426.1"/>
    </source>
</evidence>
<proteinExistence type="predicted"/>
<dbReference type="GO" id="GO:0051536">
    <property type="term" value="F:iron-sulfur cluster binding"/>
    <property type="evidence" value="ECO:0007669"/>
    <property type="project" value="UniProtKB-KW"/>
</dbReference>
<dbReference type="InterPro" id="IPR023404">
    <property type="entry name" value="rSAM_horseshoe"/>
</dbReference>
<dbReference type="PROSITE" id="PS51918">
    <property type="entry name" value="RADICAL_SAM"/>
    <property type="match status" value="1"/>
</dbReference>
<feature type="domain" description="Radical SAM core" evidence="6">
    <location>
        <begin position="209"/>
        <end position="432"/>
    </location>
</feature>
<evidence type="ECO:0000256" key="4">
    <source>
        <dbReference type="ARBA" id="ARBA00023004"/>
    </source>
</evidence>
<evidence type="ECO:0000256" key="2">
    <source>
        <dbReference type="ARBA" id="ARBA00022691"/>
    </source>
</evidence>
<dbReference type="AlphaFoldDB" id="Q095N1"/>
<dbReference type="InterPro" id="IPR051198">
    <property type="entry name" value="BchE-like"/>
</dbReference>
<dbReference type="eggNOG" id="COG1032">
    <property type="taxonomic scope" value="Bacteria"/>
</dbReference>
<keyword evidence="2" id="KW-0949">S-adenosyl-L-methionine</keyword>
<dbReference type="HOGENOM" id="CLU_401645_0_0_7"/>
<name>Q095N1_STIAD</name>
<sequence length="685" mass="78285">MTGVDLLLLNCSNLPWRPIFPYAFVQVSAVARRSGLSVKRMDMLDVRKELWEPMLRSVIETDRPRMVGIHLRQGDSLVLGDYNKNERHGTPSRDFFPVDDSQLLIEHLRRLTRAPIILGGFGFTTHAQRLFERLQVDYGVQGCPDDFFTQFENVVAGRHLESVSNLIYRDTRGYQANERIYANPSQEREYTDEIVGEMVRFYGHAQLYGRNPPTIAVEVARGCPYRCYFCTEPHVKGRRISYRSLDVVMDEVEFLLRHNLTRFWFVTSEMNIGGSDFALTLAERILKLNEKRPHHPIEWSGYSLPMIPEADLRMLFRAGYVGALNDVLSLDDDNLKRARVPYRSHHAVSFLKAMQTLSEEEAAAPGQPLFTPDEKLRAQLATRTPKELGSFVSLFLGNAYSDEATIRNSLRRIEAEGLREKYKTGHVISSTRVFDIGGGYISGPDGTLVSFDRAGERPVDVTWPTFHYPKFLMDRLGSPEAILDFFAYVGSTFMSVAHRARKDWCWFIANKTSMDAFLGWWTGALRRQPTVDTQSIAHSPPALALLERLRLDPGKLLLRRLFSPNPEEKPAAQLAVACALDHIFTQHREQVFPVLKLLEVPHDARGHSTLSEYRLAELLYRKHASTEQLLREVAATLSASSESLELLYVEWLIYANNILIRPEYKELLFDPLQDGTPPRELERAP</sequence>
<dbReference type="SMART" id="SM00729">
    <property type="entry name" value="Elp3"/>
    <property type="match status" value="1"/>
</dbReference>
<dbReference type="STRING" id="378806.STAUR_0535"/>
<dbReference type="EMBL" id="AAMD01000033">
    <property type="protein sequence ID" value="EAU67426.1"/>
    <property type="molecule type" value="Genomic_DNA"/>
</dbReference>
<keyword evidence="3" id="KW-0479">Metal-binding</keyword>
<dbReference type="GO" id="GO:0046872">
    <property type="term" value="F:metal ion binding"/>
    <property type="evidence" value="ECO:0007669"/>
    <property type="project" value="UniProtKB-KW"/>
</dbReference>
<dbReference type="InterPro" id="IPR006638">
    <property type="entry name" value="Elp3/MiaA/NifB-like_rSAM"/>
</dbReference>
<evidence type="ECO:0000259" key="6">
    <source>
        <dbReference type="PROSITE" id="PS51918"/>
    </source>
</evidence>
<evidence type="ECO:0000256" key="5">
    <source>
        <dbReference type="ARBA" id="ARBA00023014"/>
    </source>
</evidence>
<organism evidence="8 10">
    <name type="scientific">Stigmatella aurantiaca (strain DW4/3-1)</name>
    <dbReference type="NCBI Taxonomy" id="378806"/>
    <lineage>
        <taxon>Bacteria</taxon>
        <taxon>Pseudomonadati</taxon>
        <taxon>Myxococcota</taxon>
        <taxon>Myxococcia</taxon>
        <taxon>Myxococcales</taxon>
        <taxon>Cystobacterineae</taxon>
        <taxon>Archangiaceae</taxon>
        <taxon>Stigmatella</taxon>
    </lineage>
</organism>
<protein>
    <submittedName>
        <fullName evidence="7">Conserved uncharacterized protein</fullName>
    </submittedName>
    <submittedName>
        <fullName evidence="8">Radical SAM domain protein</fullName>
    </submittedName>
</protein>
<keyword evidence="9" id="KW-1185">Reference proteome</keyword>
<keyword evidence="5" id="KW-0411">Iron-sulfur</keyword>
<evidence type="ECO:0000313" key="9">
    <source>
        <dbReference type="Proteomes" id="UP000001351"/>
    </source>
</evidence>
<evidence type="ECO:0000256" key="1">
    <source>
        <dbReference type="ARBA" id="ARBA00001966"/>
    </source>
</evidence>
<dbReference type="SFLD" id="SFLDS00029">
    <property type="entry name" value="Radical_SAM"/>
    <property type="match status" value="1"/>
</dbReference>
<dbReference type="GO" id="GO:0003824">
    <property type="term" value="F:catalytic activity"/>
    <property type="evidence" value="ECO:0007669"/>
    <property type="project" value="InterPro"/>
</dbReference>
<dbReference type="InterPro" id="IPR007197">
    <property type="entry name" value="rSAM"/>
</dbReference>
<dbReference type="InterPro" id="IPR058240">
    <property type="entry name" value="rSAM_sf"/>
</dbReference>
<reference evidence="8 10" key="1">
    <citation type="submission" date="2006-04" db="EMBL/GenBank/DDBJ databases">
        <authorList>
            <person name="Nierman W.C."/>
        </authorList>
    </citation>
    <scope>NUCLEOTIDE SEQUENCE [LARGE SCALE GENOMIC DNA]</scope>
    <source>
        <strain evidence="8 10">DW4/3-1</strain>
    </source>
</reference>
<dbReference type="SUPFAM" id="SSF102114">
    <property type="entry name" value="Radical SAM enzymes"/>
    <property type="match status" value="1"/>
</dbReference>
<dbReference type="EMBL" id="CP002271">
    <property type="protein sequence ID" value="ADO68339.1"/>
    <property type="molecule type" value="Genomic_DNA"/>
</dbReference>
<dbReference type="Gene3D" id="3.80.30.20">
    <property type="entry name" value="tm_1862 like domain"/>
    <property type="match status" value="1"/>
</dbReference>
<evidence type="ECO:0000256" key="3">
    <source>
        <dbReference type="ARBA" id="ARBA00022723"/>
    </source>
</evidence>
<dbReference type="Pfam" id="PF04055">
    <property type="entry name" value="Radical_SAM"/>
    <property type="match status" value="1"/>
</dbReference>
<evidence type="ECO:0000313" key="10">
    <source>
        <dbReference type="Proteomes" id="UP000032702"/>
    </source>
</evidence>
<evidence type="ECO:0000313" key="7">
    <source>
        <dbReference type="EMBL" id="ADO68339.1"/>
    </source>
</evidence>